<accession>A0ABR3EKJ9</accession>
<evidence type="ECO:0000313" key="2">
    <source>
        <dbReference type="EMBL" id="KAL0563360.1"/>
    </source>
</evidence>
<feature type="region of interest" description="Disordered" evidence="1">
    <location>
        <begin position="41"/>
        <end position="62"/>
    </location>
</feature>
<name>A0ABR3EKJ9_9AGAR</name>
<organism evidence="2 3">
    <name type="scientific">Marasmius crinis-equi</name>
    <dbReference type="NCBI Taxonomy" id="585013"/>
    <lineage>
        <taxon>Eukaryota</taxon>
        <taxon>Fungi</taxon>
        <taxon>Dikarya</taxon>
        <taxon>Basidiomycota</taxon>
        <taxon>Agaricomycotina</taxon>
        <taxon>Agaricomycetes</taxon>
        <taxon>Agaricomycetidae</taxon>
        <taxon>Agaricales</taxon>
        <taxon>Marasmiineae</taxon>
        <taxon>Marasmiaceae</taxon>
        <taxon>Marasmius</taxon>
    </lineage>
</organism>
<evidence type="ECO:0000313" key="3">
    <source>
        <dbReference type="Proteomes" id="UP001465976"/>
    </source>
</evidence>
<dbReference type="Proteomes" id="UP001465976">
    <property type="component" value="Unassembled WGS sequence"/>
</dbReference>
<reference evidence="2 3" key="1">
    <citation type="submission" date="2024-02" db="EMBL/GenBank/DDBJ databases">
        <title>A draft genome for the cacao thread blight pathogen Marasmius crinis-equi.</title>
        <authorList>
            <person name="Cohen S.P."/>
            <person name="Baruah I.K."/>
            <person name="Amoako-Attah I."/>
            <person name="Bukari Y."/>
            <person name="Meinhardt L.W."/>
            <person name="Bailey B.A."/>
        </authorList>
    </citation>
    <scope>NUCLEOTIDE SEQUENCE [LARGE SCALE GENOMIC DNA]</scope>
    <source>
        <strain evidence="2 3">GH-76</strain>
    </source>
</reference>
<evidence type="ECO:0000256" key="1">
    <source>
        <dbReference type="SAM" id="MobiDB-lite"/>
    </source>
</evidence>
<feature type="compositionally biased region" description="Polar residues" evidence="1">
    <location>
        <begin position="48"/>
        <end position="60"/>
    </location>
</feature>
<protein>
    <submittedName>
        <fullName evidence="2">Uncharacterized protein</fullName>
    </submittedName>
</protein>
<proteinExistence type="predicted"/>
<comment type="caution">
    <text evidence="2">The sequence shown here is derived from an EMBL/GenBank/DDBJ whole genome shotgun (WGS) entry which is preliminary data.</text>
</comment>
<dbReference type="EMBL" id="JBAHYK010003616">
    <property type="protein sequence ID" value="KAL0563360.1"/>
    <property type="molecule type" value="Genomic_DNA"/>
</dbReference>
<sequence length="220" mass="25779">KKAHNKWLFSEEQEKQFRVKLTYDNVKEWLLSTKRAQLKDDMRKKDTSFPQPSHTNNMAKKSSEGIPIPTVVEKTHDDTFTDTTTYPDWLLTYASFAHTAPIPLGLFAHKNLEYINSSRHLIHFEKQTLPRSKLSVCVIDMAKLCKDRNVSMKDTENLTITQFSYTADFWWAFEAEREKGHGVSLHSMWAGKHLAAWESFLKRESTFAIWKPKELEQRNK</sequence>
<keyword evidence="3" id="KW-1185">Reference proteome</keyword>
<gene>
    <name evidence="2" type="ORF">V5O48_018708</name>
</gene>
<feature type="non-terminal residue" evidence="2">
    <location>
        <position position="1"/>
    </location>
</feature>